<name>A0A9E2SAW4_9BACT</name>
<dbReference type="RefSeq" id="WP_217792502.1">
    <property type="nucleotide sequence ID" value="NZ_JAHSPG010000013.1"/>
</dbReference>
<evidence type="ECO:0000313" key="1">
    <source>
        <dbReference type="EMBL" id="MBV4358782.1"/>
    </source>
</evidence>
<comment type="caution">
    <text evidence="1">The sequence shown here is derived from an EMBL/GenBank/DDBJ whole genome shotgun (WGS) entry which is preliminary data.</text>
</comment>
<proteinExistence type="predicted"/>
<evidence type="ECO:0008006" key="3">
    <source>
        <dbReference type="Google" id="ProtNLM"/>
    </source>
</evidence>
<keyword evidence="2" id="KW-1185">Reference proteome</keyword>
<organism evidence="1 2">
    <name type="scientific">Pinibacter aurantiacus</name>
    <dbReference type="NCBI Taxonomy" id="2851599"/>
    <lineage>
        <taxon>Bacteria</taxon>
        <taxon>Pseudomonadati</taxon>
        <taxon>Bacteroidota</taxon>
        <taxon>Chitinophagia</taxon>
        <taxon>Chitinophagales</taxon>
        <taxon>Chitinophagaceae</taxon>
        <taxon>Pinibacter</taxon>
    </lineage>
</organism>
<evidence type="ECO:0000313" key="2">
    <source>
        <dbReference type="Proteomes" id="UP000812270"/>
    </source>
</evidence>
<dbReference type="EMBL" id="JAHSPG010000013">
    <property type="protein sequence ID" value="MBV4358782.1"/>
    <property type="molecule type" value="Genomic_DNA"/>
</dbReference>
<gene>
    <name evidence="1" type="ORF">KTO63_16575</name>
</gene>
<dbReference type="AlphaFoldDB" id="A0A9E2SAW4"/>
<sequence length="226" mass="26048">MGDNVMTNGHNQFIAQLEEAVTAFPTLRIEYVNGREIIKGNLAIIDRDGKYWEDYGVEIHCSKDFPNEFPLLFETTGKIPKIADWHVYEDTLACCVKVRPEEIIRCRAGITVTEYIREEVLPYFFNQTHRRLEGYYVNGEYAHGVGGIYEYYSGILKTGGNIQHTIQLMEYIAAHDRPDRTSMCFCGEKIKFRHCHRVAFDKLKSIGEITLRTHAYEIAKAAGIRK</sequence>
<accession>A0A9E2SAW4</accession>
<dbReference type="Proteomes" id="UP000812270">
    <property type="component" value="Unassembled WGS sequence"/>
</dbReference>
<protein>
    <recommendedName>
        <fullName evidence="3">SEC-C domain-containing protein</fullName>
    </recommendedName>
</protein>
<reference evidence="1" key="1">
    <citation type="submission" date="2021-06" db="EMBL/GenBank/DDBJ databases">
        <authorList>
            <person name="Huq M.A."/>
        </authorList>
    </citation>
    <scope>NUCLEOTIDE SEQUENCE</scope>
    <source>
        <strain evidence="1">MAH-26</strain>
    </source>
</reference>